<dbReference type="InterPro" id="IPR013078">
    <property type="entry name" value="His_Pase_superF_clade-1"/>
</dbReference>
<dbReference type="GO" id="GO:0016791">
    <property type="term" value="F:phosphatase activity"/>
    <property type="evidence" value="ECO:0007669"/>
    <property type="project" value="TreeGrafter"/>
</dbReference>
<dbReference type="SUPFAM" id="SSF53254">
    <property type="entry name" value="Phosphoglycerate mutase-like"/>
    <property type="match status" value="1"/>
</dbReference>
<sequence>MLAWANSTLHSLAATPPLEGYLAALAGTSLVQEVAVQIVGSQDVSPVTLLTIILSLIFTYLLLFLSVPKVRLATWSVWYFLASGDKKTRKPDDAPMNYDSPSCKRMKVIFIRHGESEWNAVFNKGSKLTLPVRLVRALVNEALMLFEQDSLFIDSPLSAVGIQQGWDLLTFLAAQKAGCLTQGAASRTVAELDVPDLVSIIRGDQGESIVVSSILRRSISTGLICLSPRLLKTPQKDKLVLMTSLQEISRNVDTLTLTPARKLPQVPAAEAAMRSMGDLMGHFYRTRLDSKLNEGNKTLKMKAIKRQEQFVNWVFDKKDHVDCIIVSGHSLWFREFFKSYLPKACDSLAKTNKMVNCGCIAFDLYKDSQVIRINPASVKTIYGGFEVKGKHKKA</sequence>
<keyword evidence="1" id="KW-0812">Transmembrane</keyword>
<proteinExistence type="predicted"/>
<accession>A0A7S1QXB2</accession>
<dbReference type="InterPro" id="IPR050275">
    <property type="entry name" value="PGM_Phosphatase"/>
</dbReference>
<keyword evidence="1" id="KW-0472">Membrane</keyword>
<dbReference type="PANTHER" id="PTHR48100:SF33">
    <property type="entry name" value="PEPTIDASE S54 RHOMBOID DOMAIN-CONTAINING PROTEIN"/>
    <property type="match status" value="1"/>
</dbReference>
<dbReference type="SMART" id="SM00855">
    <property type="entry name" value="PGAM"/>
    <property type="match status" value="1"/>
</dbReference>
<keyword evidence="1" id="KW-1133">Transmembrane helix</keyword>
<dbReference type="Gene3D" id="3.40.50.1240">
    <property type="entry name" value="Phosphoglycerate mutase-like"/>
    <property type="match status" value="1"/>
</dbReference>
<feature type="transmembrane region" description="Helical" evidence="1">
    <location>
        <begin position="47"/>
        <end position="67"/>
    </location>
</feature>
<name>A0A7S1QXB2_ALECA</name>
<reference evidence="2" key="1">
    <citation type="submission" date="2021-01" db="EMBL/GenBank/DDBJ databases">
        <authorList>
            <person name="Corre E."/>
            <person name="Pelletier E."/>
            <person name="Niang G."/>
            <person name="Scheremetjew M."/>
            <person name="Finn R."/>
            <person name="Kale V."/>
            <person name="Holt S."/>
            <person name="Cochrane G."/>
            <person name="Meng A."/>
            <person name="Brown T."/>
            <person name="Cohen L."/>
        </authorList>
    </citation>
    <scope>NUCLEOTIDE SEQUENCE</scope>
    <source>
        <strain evidence="2">OF101</strain>
    </source>
</reference>
<dbReference type="AlphaFoldDB" id="A0A7S1QXB2"/>
<dbReference type="EMBL" id="HBGE01052081">
    <property type="protein sequence ID" value="CAD9150243.1"/>
    <property type="molecule type" value="Transcribed_RNA"/>
</dbReference>
<gene>
    <name evidence="2" type="ORF">ACAT0790_LOCUS31432</name>
</gene>
<organism evidence="2">
    <name type="scientific">Alexandrium catenella</name>
    <name type="common">Red tide dinoflagellate</name>
    <name type="synonym">Gonyaulax catenella</name>
    <dbReference type="NCBI Taxonomy" id="2925"/>
    <lineage>
        <taxon>Eukaryota</taxon>
        <taxon>Sar</taxon>
        <taxon>Alveolata</taxon>
        <taxon>Dinophyceae</taxon>
        <taxon>Gonyaulacales</taxon>
        <taxon>Pyrocystaceae</taxon>
        <taxon>Alexandrium</taxon>
    </lineage>
</organism>
<dbReference type="InterPro" id="IPR029033">
    <property type="entry name" value="His_PPase_superfam"/>
</dbReference>
<dbReference type="PANTHER" id="PTHR48100">
    <property type="entry name" value="BROAD-SPECIFICITY PHOSPHATASE YOR283W-RELATED"/>
    <property type="match status" value="1"/>
</dbReference>
<dbReference type="GO" id="GO:0005829">
    <property type="term" value="C:cytosol"/>
    <property type="evidence" value="ECO:0007669"/>
    <property type="project" value="TreeGrafter"/>
</dbReference>
<evidence type="ECO:0000313" key="2">
    <source>
        <dbReference type="EMBL" id="CAD9150243.1"/>
    </source>
</evidence>
<protein>
    <submittedName>
        <fullName evidence="2">Uncharacterized protein</fullName>
    </submittedName>
</protein>
<evidence type="ECO:0000256" key="1">
    <source>
        <dbReference type="SAM" id="Phobius"/>
    </source>
</evidence>